<organism evidence="1 2">
    <name type="scientific">Desulfitobacterium hafniense (strain Y51)</name>
    <dbReference type="NCBI Taxonomy" id="138119"/>
    <lineage>
        <taxon>Bacteria</taxon>
        <taxon>Bacillati</taxon>
        <taxon>Bacillota</taxon>
        <taxon>Clostridia</taxon>
        <taxon>Eubacteriales</taxon>
        <taxon>Desulfitobacteriaceae</taxon>
        <taxon>Desulfitobacterium</taxon>
    </lineage>
</organism>
<dbReference type="AlphaFoldDB" id="Q24WT3"/>
<dbReference type="KEGG" id="dsy:DSY1720"/>
<dbReference type="Proteomes" id="UP000001946">
    <property type="component" value="Chromosome"/>
</dbReference>
<sequence length="141" mass="15155">MEMGKKNPAAAHGSGNSSILPSPGLFRYGSRGSYKSSVTVSVILMSFIPTSSPLAVIKAFFARIVFITSCTTSFVRPCLGLESVIPAALPPLVRKDNFIIRFVEIGNLFTPFLKSLPDTLSQGPYSSSRSCEFLLTVISTT</sequence>
<reference evidence="1 2" key="1">
    <citation type="journal article" date="2006" name="J. Bacteriol.">
        <title>Complete genome sequence of the dehalorespiring bacterium Desulfitobacterium hafniense Y51 and comparison with Dehalococcoides ethenogenes 195.</title>
        <authorList>
            <person name="Nonaka H."/>
            <person name="Keresztes G."/>
            <person name="Shinoda Y."/>
            <person name="Ikenaga Y."/>
            <person name="Abe M."/>
            <person name="Naito K."/>
            <person name="Inatomi K."/>
            <person name="Furukawa K."/>
            <person name="Inui M."/>
            <person name="Yukawa H."/>
        </authorList>
    </citation>
    <scope>NUCLEOTIDE SEQUENCE [LARGE SCALE GENOMIC DNA]</scope>
    <source>
        <strain evidence="1 2">Y51</strain>
    </source>
</reference>
<accession>Q24WT3</accession>
<name>Q24WT3_DESHY</name>
<dbReference type="EMBL" id="AP008230">
    <property type="protein sequence ID" value="BAE83509.1"/>
    <property type="molecule type" value="Genomic_DNA"/>
</dbReference>
<proteinExistence type="predicted"/>
<evidence type="ECO:0000313" key="1">
    <source>
        <dbReference type="EMBL" id="BAE83509.1"/>
    </source>
</evidence>
<evidence type="ECO:0000313" key="2">
    <source>
        <dbReference type="Proteomes" id="UP000001946"/>
    </source>
</evidence>
<gene>
    <name evidence="1" type="ordered locus">DSY1720</name>
</gene>
<protein>
    <submittedName>
        <fullName evidence="1">Uncharacterized protein</fullName>
    </submittedName>
</protein>
<dbReference type="STRING" id="138119.DSY1720"/>
<keyword evidence="2" id="KW-1185">Reference proteome</keyword>
<dbReference type="HOGENOM" id="CLU_1822257_0_0_9"/>